<evidence type="ECO:0000313" key="3">
    <source>
        <dbReference type="Proteomes" id="UP001161580"/>
    </source>
</evidence>
<dbReference type="EMBL" id="JALDYZ010000006">
    <property type="protein sequence ID" value="MDI7922881.1"/>
    <property type="molecule type" value="Genomic_DNA"/>
</dbReference>
<dbReference type="AlphaFoldDB" id="A0AAE3QGE6"/>
<comment type="caution">
    <text evidence="2">The sequence shown here is derived from an EMBL/GenBank/DDBJ whole genome shotgun (WGS) entry which is preliminary data.</text>
</comment>
<evidence type="ECO:0000313" key="2">
    <source>
        <dbReference type="EMBL" id="MDI7922881.1"/>
    </source>
</evidence>
<keyword evidence="3" id="KW-1185">Reference proteome</keyword>
<name>A0AAE3QGE6_9HYPH</name>
<protein>
    <submittedName>
        <fullName evidence="2">Uncharacterized protein</fullName>
    </submittedName>
</protein>
<dbReference type="Proteomes" id="UP001161580">
    <property type="component" value="Unassembled WGS sequence"/>
</dbReference>
<reference evidence="2" key="1">
    <citation type="submission" date="2022-03" db="EMBL/GenBank/DDBJ databases">
        <title>Fererhizobium litorale gen. nov., sp. nov., isolated from sandy sediments of the Sea of Japan seashore.</title>
        <authorList>
            <person name="Romanenko L."/>
            <person name="Kurilenko V."/>
            <person name="Otstavnykh N."/>
            <person name="Svetashev V."/>
            <person name="Tekutyeva L."/>
            <person name="Isaeva M."/>
            <person name="Mikhailov V."/>
        </authorList>
    </citation>
    <scope>NUCLEOTIDE SEQUENCE</scope>
    <source>
        <strain evidence="2">KMM 9576</strain>
    </source>
</reference>
<dbReference type="RefSeq" id="WP_311789478.1">
    <property type="nucleotide sequence ID" value="NZ_JALDYY010000031.1"/>
</dbReference>
<feature type="transmembrane region" description="Helical" evidence="1">
    <location>
        <begin position="47"/>
        <end position="66"/>
    </location>
</feature>
<evidence type="ECO:0000256" key="1">
    <source>
        <dbReference type="SAM" id="Phobius"/>
    </source>
</evidence>
<keyword evidence="1" id="KW-0472">Membrane</keyword>
<sequence>MKRKPEYLSPTLSTRAILSSFMLDILAERCSRRGDRPQAVREQRLALLRYGIISCFIAGSILWLLIGGGR</sequence>
<organism evidence="2 3">
    <name type="scientific">Ferirhizobium litorale</name>
    <dbReference type="NCBI Taxonomy" id="2927786"/>
    <lineage>
        <taxon>Bacteria</taxon>
        <taxon>Pseudomonadati</taxon>
        <taxon>Pseudomonadota</taxon>
        <taxon>Alphaproteobacteria</taxon>
        <taxon>Hyphomicrobiales</taxon>
        <taxon>Rhizobiaceae</taxon>
        <taxon>Ferirhizobium</taxon>
    </lineage>
</organism>
<proteinExistence type="predicted"/>
<keyword evidence="1" id="KW-1133">Transmembrane helix</keyword>
<accession>A0AAE3QGE6</accession>
<keyword evidence="1" id="KW-0812">Transmembrane</keyword>
<gene>
    <name evidence="2" type="ORF">MRS75_12390</name>
</gene>